<gene>
    <name evidence="8" type="ORF">Thena_1729</name>
</gene>
<evidence type="ECO:0000259" key="7">
    <source>
        <dbReference type="Pfam" id="PF03787"/>
    </source>
</evidence>
<keyword evidence="5" id="KW-0051">Antiviral defense</keyword>
<comment type="similarity">
    <text evidence="2">Belongs to the CRISPR-associated Csm5 family.</text>
</comment>
<dbReference type="RefSeq" id="WP_013757056.1">
    <property type="nucleotide sequence ID" value="NC_015499.1"/>
</dbReference>
<dbReference type="AlphaFoldDB" id="M1E7P4"/>
<accession>M1E7P4</accession>
<dbReference type="STRING" id="747365.Thena_1729"/>
<dbReference type="InterPro" id="IPR010173">
    <property type="entry name" value="CRISPR-assoc_Csm5"/>
</dbReference>
<dbReference type="InterPro" id="IPR005537">
    <property type="entry name" value="RAMP_III_fam"/>
</dbReference>
<evidence type="ECO:0000313" key="9">
    <source>
        <dbReference type="Proteomes" id="UP000011765"/>
    </source>
</evidence>
<name>M1E7P4_9BACT</name>
<keyword evidence="4" id="KW-0694">RNA-binding</keyword>
<dbReference type="PANTHER" id="PTHR38007:SF1">
    <property type="entry name" value="CRISPR SYSTEM CMS PROTEIN CSM5"/>
    <property type="match status" value="1"/>
</dbReference>
<comment type="function">
    <text evidence="1">This subunit might be involved in maturation of a crRNA intermediate to its mature form.</text>
</comment>
<evidence type="ECO:0000256" key="4">
    <source>
        <dbReference type="ARBA" id="ARBA00022884"/>
    </source>
</evidence>
<evidence type="ECO:0000256" key="2">
    <source>
        <dbReference type="ARBA" id="ARBA00006680"/>
    </source>
</evidence>
<dbReference type="Proteomes" id="UP000011765">
    <property type="component" value="Chromosome"/>
</dbReference>
<evidence type="ECO:0000256" key="3">
    <source>
        <dbReference type="ARBA" id="ARBA00016113"/>
    </source>
</evidence>
<dbReference type="PANTHER" id="PTHR38007">
    <property type="entry name" value="CRISPR SYSTEM CMS PROTEIN CSM5"/>
    <property type="match status" value="1"/>
</dbReference>
<reference evidence="8 9" key="1">
    <citation type="submission" date="2011-04" db="EMBL/GenBank/DDBJ databases">
        <title>The complete genome of Thermodesulfobium narugense DSM 14796.</title>
        <authorList>
            <consortium name="US DOE Joint Genome Institute (JGI-PGF)"/>
            <person name="Lucas S."/>
            <person name="Han J."/>
            <person name="Lapidus A."/>
            <person name="Bruce D."/>
            <person name="Goodwin L."/>
            <person name="Pitluck S."/>
            <person name="Peters L."/>
            <person name="Kyrpides N."/>
            <person name="Mavromatis K."/>
            <person name="Pagani I."/>
            <person name="Ivanova N."/>
            <person name="Ovchinnikova G."/>
            <person name="Zhang X."/>
            <person name="Saunders L."/>
            <person name="Detter J.C."/>
            <person name="Tapia R."/>
            <person name="Han C."/>
            <person name="Land M."/>
            <person name="Hauser L."/>
            <person name="Markowitz V."/>
            <person name="Cheng J.-F."/>
            <person name="Hugenholtz P."/>
            <person name="Woyke T."/>
            <person name="Wu D."/>
            <person name="Spring S."/>
            <person name="Schroeder M."/>
            <person name="Brambilla E."/>
            <person name="Klenk H.-P."/>
            <person name="Eisen J.A."/>
        </authorList>
    </citation>
    <scope>NUCLEOTIDE SEQUENCE [LARGE SCALE GENOMIC DNA]</scope>
    <source>
        <strain evidence="8 9">DSM 14796</strain>
    </source>
</reference>
<dbReference type="OrthoDB" id="24360at2"/>
<keyword evidence="9" id="KW-1185">Reference proteome</keyword>
<dbReference type="HOGENOM" id="CLU_036878_2_0_9"/>
<protein>
    <recommendedName>
        <fullName evidence="3">CRISPR system Cms protein Csm5</fullName>
    </recommendedName>
    <alternativeName>
        <fullName evidence="6">CRISPR type III A-associated protein Csm5</fullName>
    </alternativeName>
</protein>
<dbReference type="GO" id="GO:0003723">
    <property type="term" value="F:RNA binding"/>
    <property type="evidence" value="ECO:0007669"/>
    <property type="project" value="UniProtKB-KW"/>
</dbReference>
<feature type="domain" description="CRISPR type III-associated protein" evidence="7">
    <location>
        <begin position="14"/>
        <end position="312"/>
    </location>
</feature>
<evidence type="ECO:0000256" key="5">
    <source>
        <dbReference type="ARBA" id="ARBA00023118"/>
    </source>
</evidence>
<evidence type="ECO:0000313" key="8">
    <source>
        <dbReference type="EMBL" id="AEE15336.1"/>
    </source>
</evidence>
<dbReference type="Pfam" id="PF03787">
    <property type="entry name" value="RAMPs"/>
    <property type="match status" value="1"/>
</dbReference>
<sequence>MAKRQIFETKTYNLKILSPIHIGTGEDMDPMDYVYKDKKLYKISSDTFFNILEKRGLKEKIIKENISKLNIKTIARNINDIFDRNNDDYVYYIEIEDSLEGSFATRYFNPDAQMQIGLTLRSGDDIIIPGSSTKGAIRTAFLNFLSEQYNSEVYNNLLQGRNLMLEKDDERNLKNIINDPFKFVSVSDVSISNETRIVEMFRVGSKGKGIPIVKEVIVPNKDKNNNLTISIKTNLRDCWNNKPLNLPKLKKELINLDLKTLLEKTDRFYRSLLKVEKDVYKRAYPSFDNSFFALIDKEKGYLIRLGFGCGNLSYTIKGCSKEVKPGKTRFLVSLKNKMLPLGYAILTEKNEAYTDH</sequence>
<dbReference type="EMBL" id="CP002690">
    <property type="protein sequence ID" value="AEE15336.1"/>
    <property type="molecule type" value="Genomic_DNA"/>
</dbReference>
<dbReference type="eggNOG" id="COG1332">
    <property type="taxonomic scope" value="Bacteria"/>
</dbReference>
<dbReference type="KEGG" id="tnr:Thena_1729"/>
<dbReference type="GO" id="GO:0051607">
    <property type="term" value="P:defense response to virus"/>
    <property type="evidence" value="ECO:0007669"/>
    <property type="project" value="UniProtKB-KW"/>
</dbReference>
<evidence type="ECO:0000256" key="1">
    <source>
        <dbReference type="ARBA" id="ARBA00003088"/>
    </source>
</evidence>
<organism evidence="8 9">
    <name type="scientific">Thermodesulfobium narugense DSM 14796</name>
    <dbReference type="NCBI Taxonomy" id="747365"/>
    <lineage>
        <taxon>Bacteria</taxon>
        <taxon>Pseudomonadati</taxon>
        <taxon>Thermodesulfobiota</taxon>
        <taxon>Thermodesulfobiia</taxon>
        <taxon>Thermodesulfobiales</taxon>
        <taxon>Thermodesulfobiaceae</taxon>
        <taxon>Thermodesulfobium</taxon>
    </lineage>
</organism>
<proteinExistence type="inferred from homology"/>
<dbReference type="NCBIfam" id="TIGR01899">
    <property type="entry name" value="cas_TM1807_csm5"/>
    <property type="match status" value="1"/>
</dbReference>
<evidence type="ECO:0000256" key="6">
    <source>
        <dbReference type="ARBA" id="ARBA00031720"/>
    </source>
</evidence>